<dbReference type="OrthoDB" id="2931494at2759"/>
<keyword evidence="7" id="KW-1185">Reference proteome</keyword>
<dbReference type="AlphaFoldDB" id="A0A6A4GUF3"/>
<protein>
    <recommendedName>
        <fullName evidence="5">MYND-type domain-containing protein</fullName>
    </recommendedName>
</protein>
<dbReference type="InterPro" id="IPR002893">
    <property type="entry name" value="Znf_MYND"/>
</dbReference>
<sequence>MTDRYEERLEKITGYLNEILQSRGRVSENAKRYLNEQLELWFPRNLPKKASRTEMKLVSEGIRIMNWEAYGEGGRYATQQLAPIISPFIPRMWSWVYLIAKTDPAGYAQAVQRDIILNIIQVVGSFANSPDLCRKMYSTPDLIEEISYMWAGRYRDYRQLTPKLVSNQGFGYSYSSEIMVFSSMTIRRLIFTPPSIGSPTPSQMKFIDALGGTDNLATIYLGHFDEVMKEKHFVLIPPKLSSTSTQPVPELDKSLEDSLCLDLLLPMLLCKPIAEALYRLMLIPKLVDYALALIDWSKVFIGPQLQMILRAINVSLCASSNQGTAQLVAALSQAPSLLSLIWKMPFDESDEEMRKMLIVLFQALCNHLIYFQAISPSLASIAGAERDHKAKIRNLPERSLLKQLWGHYTALAKEYMDLKKLWNDTKLTKCMESTYDFTTRSLTNMHVCGQCKGTYYCSRECQVKNWSAHKAICQRISASTDTQGRILYMPNRNENFFLDFIISIDIKVNYTYIHDVVYANPPVSTSPDYAVVLTLDYAEVPAVITAKWAPMPHDDPLGNAKNARDWAKYKEELDAKEGQDAWKDHSVVIFRELTKWAGTQVRLLQVNPMREEERNERGNCPCGCAESAHEMRKAFNTPVPGIGELKRGERG</sequence>
<keyword evidence="1" id="KW-0479">Metal-binding</keyword>
<dbReference type="SUPFAM" id="SSF144232">
    <property type="entry name" value="HIT/MYND zinc finger-like"/>
    <property type="match status" value="1"/>
</dbReference>
<dbReference type="EMBL" id="ML769729">
    <property type="protein sequence ID" value="KAE9388737.1"/>
    <property type="molecule type" value="Genomic_DNA"/>
</dbReference>
<evidence type="ECO:0000256" key="1">
    <source>
        <dbReference type="ARBA" id="ARBA00022723"/>
    </source>
</evidence>
<reference evidence="6" key="1">
    <citation type="journal article" date="2019" name="Environ. Microbiol.">
        <title>Fungal ecological strategies reflected in gene transcription - a case study of two litter decomposers.</title>
        <authorList>
            <person name="Barbi F."/>
            <person name="Kohler A."/>
            <person name="Barry K."/>
            <person name="Baskaran P."/>
            <person name="Daum C."/>
            <person name="Fauchery L."/>
            <person name="Ihrmark K."/>
            <person name="Kuo A."/>
            <person name="LaButti K."/>
            <person name="Lipzen A."/>
            <person name="Morin E."/>
            <person name="Grigoriev I.V."/>
            <person name="Henrissat B."/>
            <person name="Lindahl B."/>
            <person name="Martin F."/>
        </authorList>
    </citation>
    <scope>NUCLEOTIDE SEQUENCE</scope>
    <source>
        <strain evidence="6">JB14</strain>
    </source>
</reference>
<keyword evidence="2 4" id="KW-0863">Zinc-finger</keyword>
<dbReference type="Pfam" id="PF01753">
    <property type="entry name" value="zf-MYND"/>
    <property type="match status" value="1"/>
</dbReference>
<gene>
    <name evidence="6" type="ORF">BT96DRAFT_1003914</name>
</gene>
<keyword evidence="3" id="KW-0862">Zinc</keyword>
<evidence type="ECO:0000256" key="2">
    <source>
        <dbReference type="ARBA" id="ARBA00022771"/>
    </source>
</evidence>
<feature type="domain" description="MYND-type" evidence="5">
    <location>
        <begin position="427"/>
        <end position="473"/>
    </location>
</feature>
<evidence type="ECO:0000256" key="4">
    <source>
        <dbReference type="PROSITE-ProRule" id="PRU00134"/>
    </source>
</evidence>
<dbReference type="GO" id="GO:0008270">
    <property type="term" value="F:zinc ion binding"/>
    <property type="evidence" value="ECO:0007669"/>
    <property type="project" value="UniProtKB-KW"/>
</dbReference>
<evidence type="ECO:0000259" key="5">
    <source>
        <dbReference type="PROSITE" id="PS50865"/>
    </source>
</evidence>
<evidence type="ECO:0000313" key="6">
    <source>
        <dbReference type="EMBL" id="KAE9388737.1"/>
    </source>
</evidence>
<accession>A0A6A4GUF3</accession>
<evidence type="ECO:0000256" key="3">
    <source>
        <dbReference type="ARBA" id="ARBA00022833"/>
    </source>
</evidence>
<evidence type="ECO:0000313" key="7">
    <source>
        <dbReference type="Proteomes" id="UP000799118"/>
    </source>
</evidence>
<dbReference type="Proteomes" id="UP000799118">
    <property type="component" value="Unassembled WGS sequence"/>
</dbReference>
<organism evidence="6 7">
    <name type="scientific">Gymnopus androsaceus JB14</name>
    <dbReference type="NCBI Taxonomy" id="1447944"/>
    <lineage>
        <taxon>Eukaryota</taxon>
        <taxon>Fungi</taxon>
        <taxon>Dikarya</taxon>
        <taxon>Basidiomycota</taxon>
        <taxon>Agaricomycotina</taxon>
        <taxon>Agaricomycetes</taxon>
        <taxon>Agaricomycetidae</taxon>
        <taxon>Agaricales</taxon>
        <taxon>Marasmiineae</taxon>
        <taxon>Omphalotaceae</taxon>
        <taxon>Gymnopus</taxon>
    </lineage>
</organism>
<name>A0A6A4GUF3_9AGAR</name>
<dbReference type="PROSITE" id="PS50865">
    <property type="entry name" value="ZF_MYND_2"/>
    <property type="match status" value="1"/>
</dbReference>
<proteinExistence type="predicted"/>
<dbReference type="Gene3D" id="6.10.140.2220">
    <property type="match status" value="1"/>
</dbReference>